<keyword evidence="3" id="KW-1185">Reference proteome</keyword>
<evidence type="ECO:0000313" key="3">
    <source>
        <dbReference type="Proteomes" id="UP000616114"/>
    </source>
</evidence>
<feature type="domain" description="Phage head morphogenesis" evidence="1">
    <location>
        <begin position="160"/>
        <end position="263"/>
    </location>
</feature>
<protein>
    <recommendedName>
        <fullName evidence="1">Phage head morphogenesis domain-containing protein</fullName>
    </recommendedName>
</protein>
<dbReference type="AlphaFoldDB" id="A0A8J2TXC3"/>
<reference evidence="2" key="1">
    <citation type="journal article" date="2014" name="Int. J. Syst. Evol. Microbiol.">
        <title>Complete genome sequence of Corynebacterium casei LMG S-19264T (=DSM 44701T), isolated from a smear-ripened cheese.</title>
        <authorList>
            <consortium name="US DOE Joint Genome Institute (JGI-PGF)"/>
            <person name="Walter F."/>
            <person name="Albersmeier A."/>
            <person name="Kalinowski J."/>
            <person name="Ruckert C."/>
        </authorList>
    </citation>
    <scope>NUCLEOTIDE SEQUENCE</scope>
    <source>
        <strain evidence="2">CGMCC 1.12785</strain>
    </source>
</reference>
<dbReference type="RefSeq" id="WP_188550017.1">
    <property type="nucleotide sequence ID" value="NZ_BMFY01000004.1"/>
</dbReference>
<name>A0A8J2TXC3_9MICO</name>
<accession>A0A8J2TXC3</accession>
<reference evidence="2" key="2">
    <citation type="submission" date="2020-09" db="EMBL/GenBank/DDBJ databases">
        <authorList>
            <person name="Sun Q."/>
            <person name="Zhou Y."/>
        </authorList>
    </citation>
    <scope>NUCLEOTIDE SEQUENCE</scope>
    <source>
        <strain evidence="2">CGMCC 1.12785</strain>
    </source>
</reference>
<evidence type="ECO:0000313" key="2">
    <source>
        <dbReference type="EMBL" id="GGA10726.1"/>
    </source>
</evidence>
<gene>
    <name evidence="2" type="ORF">GCM10011333_11940</name>
</gene>
<dbReference type="Pfam" id="PF04233">
    <property type="entry name" value="Phage_Mu_F"/>
    <property type="match status" value="1"/>
</dbReference>
<dbReference type="InterPro" id="IPR006528">
    <property type="entry name" value="Phage_head_morphogenesis_dom"/>
</dbReference>
<dbReference type="Proteomes" id="UP000616114">
    <property type="component" value="Unassembled WGS sequence"/>
</dbReference>
<evidence type="ECO:0000259" key="1">
    <source>
        <dbReference type="Pfam" id="PF04233"/>
    </source>
</evidence>
<comment type="caution">
    <text evidence="2">The sequence shown here is derived from an EMBL/GenBank/DDBJ whole genome shotgun (WGS) entry which is preliminary data.</text>
</comment>
<dbReference type="EMBL" id="BMFY01000004">
    <property type="protein sequence ID" value="GGA10726.1"/>
    <property type="molecule type" value="Genomic_DNA"/>
</dbReference>
<sequence>MAINSATLAAVAWMRQQIRSLTDAEVGRLTAAWVEAWDELAPEFSAALTDLLSTAEGTRVPASMVARSRRVQDALTHAEAVLVELSRHTDSILVDDLARVILEAAEGHVQVLQSQLPTGDIRAVDFTRTDPQAMAAIVDRSTQQITSRTLPIPAEQAQVMRQSIIRGIFLGEHPDAVARLILRRTEWGFNGGLTRAARIARTEMLDAHREAARRNALANRDILTGWVWQATLDTDTCISCLANHGREYPVEEFGPIDHPNGRCARVDKVKSMSDLLGLDLDEPDDAIPDAQAWFDALPRADQLAIMGSPKRLDLYLNGDVAWQDLTVRKTNPDWRDSMIPTPVPQLT</sequence>
<organism evidence="2 3">
    <name type="scientific">Sediminivirga luteola</name>
    <dbReference type="NCBI Taxonomy" id="1774748"/>
    <lineage>
        <taxon>Bacteria</taxon>
        <taxon>Bacillati</taxon>
        <taxon>Actinomycetota</taxon>
        <taxon>Actinomycetes</taxon>
        <taxon>Micrococcales</taxon>
        <taxon>Brevibacteriaceae</taxon>
        <taxon>Sediminivirga</taxon>
    </lineage>
</organism>
<proteinExistence type="predicted"/>